<protein>
    <submittedName>
        <fullName evidence="1">Uncharacterized protein</fullName>
    </submittedName>
</protein>
<organism evidence="1 2">
    <name type="scientific">Cristinia sonorae</name>
    <dbReference type="NCBI Taxonomy" id="1940300"/>
    <lineage>
        <taxon>Eukaryota</taxon>
        <taxon>Fungi</taxon>
        <taxon>Dikarya</taxon>
        <taxon>Basidiomycota</taxon>
        <taxon>Agaricomycotina</taxon>
        <taxon>Agaricomycetes</taxon>
        <taxon>Agaricomycetidae</taxon>
        <taxon>Agaricales</taxon>
        <taxon>Pleurotineae</taxon>
        <taxon>Stephanosporaceae</taxon>
        <taxon>Cristinia</taxon>
    </lineage>
</organism>
<name>A0A8K0XKL3_9AGAR</name>
<dbReference type="InterPro" id="IPR043519">
    <property type="entry name" value="NT_sf"/>
</dbReference>
<dbReference type="OrthoDB" id="3133286at2759"/>
<dbReference type="EMBL" id="JAEVFJ010000051">
    <property type="protein sequence ID" value="KAH8081985.1"/>
    <property type="molecule type" value="Genomic_DNA"/>
</dbReference>
<gene>
    <name evidence="1" type="ORF">BXZ70DRAFT_630430</name>
</gene>
<comment type="caution">
    <text evidence="1">The sequence shown here is derived from an EMBL/GenBank/DDBJ whole genome shotgun (WGS) entry which is preliminary data.</text>
</comment>
<dbReference type="Proteomes" id="UP000813824">
    <property type="component" value="Unassembled WGS sequence"/>
</dbReference>
<accession>A0A8K0XKL3</accession>
<dbReference type="SUPFAM" id="SSF81301">
    <property type="entry name" value="Nucleotidyltransferase"/>
    <property type="match status" value="1"/>
</dbReference>
<evidence type="ECO:0000313" key="2">
    <source>
        <dbReference type="Proteomes" id="UP000813824"/>
    </source>
</evidence>
<evidence type="ECO:0000313" key="1">
    <source>
        <dbReference type="EMBL" id="KAH8081985.1"/>
    </source>
</evidence>
<reference evidence="1" key="1">
    <citation type="journal article" date="2021" name="New Phytol.">
        <title>Evolutionary innovations through gain and loss of genes in the ectomycorrhizal Boletales.</title>
        <authorList>
            <person name="Wu G."/>
            <person name="Miyauchi S."/>
            <person name="Morin E."/>
            <person name="Kuo A."/>
            <person name="Drula E."/>
            <person name="Varga T."/>
            <person name="Kohler A."/>
            <person name="Feng B."/>
            <person name="Cao Y."/>
            <person name="Lipzen A."/>
            <person name="Daum C."/>
            <person name="Hundley H."/>
            <person name="Pangilinan J."/>
            <person name="Johnson J."/>
            <person name="Barry K."/>
            <person name="LaButti K."/>
            <person name="Ng V."/>
            <person name="Ahrendt S."/>
            <person name="Min B."/>
            <person name="Choi I.G."/>
            <person name="Park H."/>
            <person name="Plett J.M."/>
            <person name="Magnuson J."/>
            <person name="Spatafora J.W."/>
            <person name="Nagy L.G."/>
            <person name="Henrissat B."/>
            <person name="Grigoriev I.V."/>
            <person name="Yang Z.L."/>
            <person name="Xu J."/>
            <person name="Martin F.M."/>
        </authorList>
    </citation>
    <scope>NUCLEOTIDE SEQUENCE</scope>
    <source>
        <strain evidence="1">KKN 215</strain>
    </source>
</reference>
<proteinExistence type="predicted"/>
<keyword evidence="2" id="KW-1185">Reference proteome</keyword>
<dbReference type="Gene3D" id="3.30.460.40">
    <property type="match status" value="1"/>
</dbReference>
<dbReference type="AlphaFoldDB" id="A0A8K0XKL3"/>
<sequence length="219" mass="25022">MPSGPPTKQEIRDVARRAVAIFENHRLSCCLFGSAACELYGRNRVPNDVDIIVMTNDYSPEELKNLLEEGSNQFYTRAARSASATYRVLFYRLPGRRRSCKVDILTPGTNELNIPFIRPRRIVWINELPVLPFLVLLLLKAQGWLDHTMSSRRDFNEKVDVDVRDVNELLGIGRSRGEDINGQTWIPAWFLDHGLSVMQDYVDVNGGHHRWELLGFAPA</sequence>